<dbReference type="Gene3D" id="1.10.10.10">
    <property type="entry name" value="Winged helix-like DNA-binding domain superfamily/Winged helix DNA-binding domain"/>
    <property type="match status" value="1"/>
</dbReference>
<evidence type="ECO:0000256" key="3">
    <source>
        <dbReference type="RuleBase" id="RU004019"/>
    </source>
</evidence>
<evidence type="ECO:0000256" key="2">
    <source>
        <dbReference type="ARBA" id="ARBA00023125"/>
    </source>
</evidence>
<comment type="caution">
    <text evidence="5">The sequence shown here is derived from an EMBL/GenBank/DDBJ whole genome shotgun (WGS) entry which is preliminary data.</text>
</comment>
<dbReference type="GO" id="GO:0005634">
    <property type="term" value="C:nucleus"/>
    <property type="evidence" value="ECO:0007669"/>
    <property type="project" value="UniProtKB-SubCell"/>
</dbReference>
<dbReference type="PROSITE" id="PS50061">
    <property type="entry name" value="ETS_DOMAIN_3"/>
    <property type="match status" value="1"/>
</dbReference>
<protein>
    <recommendedName>
        <fullName evidence="4">ETS domain-containing protein</fullName>
    </recommendedName>
</protein>
<dbReference type="InterPro" id="IPR046328">
    <property type="entry name" value="ETS_fam"/>
</dbReference>
<feature type="non-terminal residue" evidence="5">
    <location>
        <position position="1"/>
    </location>
</feature>
<reference evidence="6" key="1">
    <citation type="submission" date="2022-10" db="EMBL/GenBank/DDBJ databases">
        <title>Genome assembly of Pristionchus species.</title>
        <authorList>
            <person name="Yoshida K."/>
            <person name="Sommer R.J."/>
        </authorList>
    </citation>
    <scope>NUCLEOTIDE SEQUENCE [LARGE SCALE GENOMIC DNA]</scope>
    <source>
        <strain evidence="6">RS5460</strain>
    </source>
</reference>
<dbReference type="InterPro" id="IPR036390">
    <property type="entry name" value="WH_DNA-bd_sf"/>
</dbReference>
<name>A0AAN5D3Y6_9BILA</name>
<dbReference type="EMBL" id="BTRK01000005">
    <property type="protein sequence ID" value="GMR55946.1"/>
    <property type="molecule type" value="Genomic_DNA"/>
</dbReference>
<dbReference type="GO" id="GO:0043565">
    <property type="term" value="F:sequence-specific DNA binding"/>
    <property type="evidence" value="ECO:0007669"/>
    <property type="project" value="InterPro"/>
</dbReference>
<evidence type="ECO:0000313" key="6">
    <source>
        <dbReference type="Proteomes" id="UP001328107"/>
    </source>
</evidence>
<dbReference type="PANTHER" id="PTHR11849">
    <property type="entry name" value="ETS"/>
    <property type="match status" value="1"/>
</dbReference>
<evidence type="ECO:0000313" key="5">
    <source>
        <dbReference type="EMBL" id="GMR55946.1"/>
    </source>
</evidence>
<feature type="non-terminal residue" evidence="5">
    <location>
        <position position="84"/>
    </location>
</feature>
<dbReference type="SMART" id="SM00413">
    <property type="entry name" value="ETS"/>
    <property type="match status" value="1"/>
</dbReference>
<dbReference type="SUPFAM" id="SSF46785">
    <property type="entry name" value="Winged helix' DNA-binding domain"/>
    <property type="match status" value="1"/>
</dbReference>
<keyword evidence="2 3" id="KW-0238">DNA-binding</keyword>
<keyword evidence="6" id="KW-1185">Reference proteome</keyword>
<accession>A0AAN5D3Y6</accession>
<dbReference type="AlphaFoldDB" id="A0AAN5D3Y6"/>
<proteinExistence type="inferred from homology"/>
<dbReference type="GO" id="GO:0030154">
    <property type="term" value="P:cell differentiation"/>
    <property type="evidence" value="ECO:0007669"/>
    <property type="project" value="TreeGrafter"/>
</dbReference>
<dbReference type="InterPro" id="IPR036388">
    <property type="entry name" value="WH-like_DNA-bd_sf"/>
</dbReference>
<sequence length="84" mass="10308">QSRYSKRGEPILWMFILDCLEDENKRHLVEWAREEMGEFRFVDPEAFAVHWGEQKGERATPMRFEFMTRGLRFYYKKGMVEKVR</sequence>
<gene>
    <name evidence="5" type="ORF">PMAYCL1PPCAC_26141</name>
</gene>
<evidence type="ECO:0000259" key="4">
    <source>
        <dbReference type="PROSITE" id="PS50061"/>
    </source>
</evidence>
<keyword evidence="3" id="KW-0539">Nucleus</keyword>
<dbReference type="GO" id="GO:0000981">
    <property type="term" value="F:DNA-binding transcription factor activity, RNA polymerase II-specific"/>
    <property type="evidence" value="ECO:0007669"/>
    <property type="project" value="TreeGrafter"/>
</dbReference>
<evidence type="ECO:0000256" key="1">
    <source>
        <dbReference type="ARBA" id="ARBA00005562"/>
    </source>
</evidence>
<comment type="similarity">
    <text evidence="1 3">Belongs to the ETS family.</text>
</comment>
<dbReference type="Proteomes" id="UP001328107">
    <property type="component" value="Unassembled WGS sequence"/>
</dbReference>
<feature type="domain" description="ETS" evidence="4">
    <location>
        <begin position="10"/>
        <end position="84"/>
    </location>
</feature>
<dbReference type="Pfam" id="PF00178">
    <property type="entry name" value="Ets"/>
    <property type="match status" value="1"/>
</dbReference>
<organism evidence="5 6">
    <name type="scientific">Pristionchus mayeri</name>
    <dbReference type="NCBI Taxonomy" id="1317129"/>
    <lineage>
        <taxon>Eukaryota</taxon>
        <taxon>Metazoa</taxon>
        <taxon>Ecdysozoa</taxon>
        <taxon>Nematoda</taxon>
        <taxon>Chromadorea</taxon>
        <taxon>Rhabditida</taxon>
        <taxon>Rhabditina</taxon>
        <taxon>Diplogasteromorpha</taxon>
        <taxon>Diplogasteroidea</taxon>
        <taxon>Neodiplogasteridae</taxon>
        <taxon>Pristionchus</taxon>
    </lineage>
</organism>
<dbReference type="PRINTS" id="PR00454">
    <property type="entry name" value="ETSDOMAIN"/>
</dbReference>
<dbReference type="InterPro" id="IPR000418">
    <property type="entry name" value="Ets_dom"/>
</dbReference>
<comment type="subcellular location">
    <subcellularLocation>
        <location evidence="3">Nucleus</location>
    </subcellularLocation>
</comment>